<dbReference type="Proteomes" id="UP000473525">
    <property type="component" value="Unassembled WGS sequence"/>
</dbReference>
<accession>A0A6L6XP04</accession>
<dbReference type="InterPro" id="IPR003488">
    <property type="entry name" value="DprA"/>
</dbReference>
<dbReference type="Gene3D" id="3.40.50.450">
    <property type="match status" value="1"/>
</dbReference>
<dbReference type="InterPro" id="IPR057666">
    <property type="entry name" value="DrpA_SLOG"/>
</dbReference>
<dbReference type="PANTHER" id="PTHR43022:SF1">
    <property type="entry name" value="PROTEIN SMF"/>
    <property type="match status" value="1"/>
</dbReference>
<dbReference type="AlphaFoldDB" id="A0A6L6XP04"/>
<dbReference type="Pfam" id="PF02481">
    <property type="entry name" value="DNA_processg_A"/>
    <property type="match status" value="1"/>
</dbReference>
<evidence type="ECO:0000313" key="3">
    <source>
        <dbReference type="EMBL" id="MVQ48306.1"/>
    </source>
</evidence>
<name>A0A6L6XP04_9ACTN</name>
<evidence type="ECO:0000256" key="1">
    <source>
        <dbReference type="ARBA" id="ARBA00006525"/>
    </source>
</evidence>
<dbReference type="RefSeq" id="WP_157340431.1">
    <property type="nucleotide sequence ID" value="NZ_WSEK01000004.1"/>
</dbReference>
<evidence type="ECO:0000313" key="4">
    <source>
        <dbReference type="Proteomes" id="UP000473525"/>
    </source>
</evidence>
<dbReference type="SUPFAM" id="SSF102405">
    <property type="entry name" value="MCP/YpsA-like"/>
    <property type="match status" value="1"/>
</dbReference>
<keyword evidence="4" id="KW-1185">Reference proteome</keyword>
<dbReference type="EMBL" id="WSEK01000004">
    <property type="protein sequence ID" value="MVQ48306.1"/>
    <property type="molecule type" value="Genomic_DNA"/>
</dbReference>
<gene>
    <name evidence="3" type="primary">dprA</name>
    <name evidence="3" type="ORF">GON03_03865</name>
</gene>
<comment type="caution">
    <text evidence="3">The sequence shown here is derived from an EMBL/GenBank/DDBJ whole genome shotgun (WGS) entry which is preliminary data.</text>
</comment>
<comment type="similarity">
    <text evidence="1">Belongs to the DprA/Smf family.</text>
</comment>
<feature type="domain" description="Smf/DprA SLOG" evidence="2">
    <location>
        <begin position="70"/>
        <end position="289"/>
    </location>
</feature>
<dbReference type="NCBIfam" id="TIGR00732">
    <property type="entry name" value="dprA"/>
    <property type="match status" value="1"/>
</dbReference>
<reference evidence="3 4" key="1">
    <citation type="submission" date="2019-12" db="EMBL/GenBank/DDBJ databases">
        <authorList>
            <person name="Huq M.A."/>
        </authorList>
    </citation>
    <scope>NUCLEOTIDE SEQUENCE [LARGE SCALE GENOMIC DNA]</scope>
    <source>
        <strain evidence="3 4">MAH-18</strain>
    </source>
</reference>
<dbReference type="GO" id="GO:0009294">
    <property type="term" value="P:DNA-mediated transformation"/>
    <property type="evidence" value="ECO:0007669"/>
    <property type="project" value="InterPro"/>
</dbReference>
<protein>
    <submittedName>
        <fullName evidence="3">DNA-protecting protein DprA</fullName>
    </submittedName>
</protein>
<evidence type="ECO:0000259" key="2">
    <source>
        <dbReference type="Pfam" id="PF02481"/>
    </source>
</evidence>
<dbReference type="PANTHER" id="PTHR43022">
    <property type="entry name" value="PROTEIN SMF"/>
    <property type="match status" value="1"/>
</dbReference>
<organism evidence="3 4">
    <name type="scientific">Nocardioides agri</name>
    <dbReference type="NCBI Taxonomy" id="2682843"/>
    <lineage>
        <taxon>Bacteria</taxon>
        <taxon>Bacillati</taxon>
        <taxon>Actinomycetota</taxon>
        <taxon>Actinomycetes</taxon>
        <taxon>Propionibacteriales</taxon>
        <taxon>Nocardioidaceae</taxon>
        <taxon>Nocardioides</taxon>
    </lineage>
</organism>
<sequence length="371" mass="38178">MTAPDDERLARVALGAIAEPGKVSLLDAVTDLGAVTVRDRLLEDPVVGPRIAAIDGVREIELAARAGLRFVVPGDEEWPAGLADLAGAGAVQERGGTPLGLWVRGPLRLGDLDRSAAVVGSRTATTYGADLAREVAADVAGAGRVIVSGAAFGIDQAAHRGAIAAGSPTVAVLACGADRIYPDAHRDLIEHIAATGAVVSETVPGGAPMRVRFLSRNRLIAALTGGTVVVEAALRSGALNTANWAGRLNRHLMGVPGPVTSAASSGVHQLIRTGAATLVTSGAEVLEVLGAAGEHLLTRPRGRDRPRDALTERQRLVLDAVPVARGATSSSIARLVGLSPDRAHVTLLELEVRAMVECAEDGWRLASLAHD</sequence>
<proteinExistence type="inferred from homology"/>